<name>A0ABT3T9S8_9GAMM</name>
<comment type="caution">
    <text evidence="1">The sequence shown here is derived from an EMBL/GenBank/DDBJ whole genome shotgun (WGS) entry which is preliminary data.</text>
</comment>
<accession>A0ABT3T9S8</accession>
<protein>
    <submittedName>
        <fullName evidence="1">Uncharacterized protein</fullName>
    </submittedName>
</protein>
<organism evidence="1 2">
    <name type="scientific">Candidatus Marimicrobium litorale</name>
    <dbReference type="NCBI Taxonomy" id="2518991"/>
    <lineage>
        <taxon>Bacteria</taxon>
        <taxon>Pseudomonadati</taxon>
        <taxon>Pseudomonadota</taxon>
        <taxon>Gammaproteobacteria</taxon>
        <taxon>Cellvibrionales</taxon>
        <taxon>Halieaceae</taxon>
        <taxon>Marimicrobium</taxon>
    </lineage>
</organism>
<dbReference type="EMBL" id="SHNO01000002">
    <property type="protein sequence ID" value="MCX2978945.1"/>
    <property type="molecule type" value="Genomic_DNA"/>
</dbReference>
<gene>
    <name evidence="1" type="ORF">EYC82_16495</name>
</gene>
<evidence type="ECO:0000313" key="1">
    <source>
        <dbReference type="EMBL" id="MCX2978945.1"/>
    </source>
</evidence>
<evidence type="ECO:0000313" key="2">
    <source>
        <dbReference type="Proteomes" id="UP001143304"/>
    </source>
</evidence>
<proteinExistence type="predicted"/>
<keyword evidence="2" id="KW-1185">Reference proteome</keyword>
<reference evidence="1" key="1">
    <citation type="submission" date="2019-02" db="EMBL/GenBank/DDBJ databases">
        <authorList>
            <person name="Li S.-H."/>
        </authorList>
    </citation>
    <scope>NUCLEOTIDE SEQUENCE</scope>
    <source>
        <strain evidence="1">IMCC11814</strain>
    </source>
</reference>
<dbReference type="PROSITE" id="PS51257">
    <property type="entry name" value="PROKAR_LIPOPROTEIN"/>
    <property type="match status" value="1"/>
</dbReference>
<sequence length="221" mass="24353">MSRSMTFAKRHQQHLFAVLLSLLLLSGCGPATVVVEGRFPPPLIEPLPLKLGVWYGPDFAQHEFFDESTTRGQSSWIVKTGQAQILMWNSLLAGVFEEVVHLQSAPIPGQSIPGVDGILVPHVSQLQYTIPKHTQVKVYEIWMLYRFELLTPDAQPVAEWDMSSYGKTPTAFLQSDQEAVNLAAVMALRDAGANFATTFTRIAPIQAWLQAQNVPAPGSSP</sequence>
<dbReference type="Proteomes" id="UP001143304">
    <property type="component" value="Unassembled WGS sequence"/>
</dbReference>